<name>H3KI53_9BURK</name>
<sequence>DFIFAPAGFAAEAVIGQPFPNQWIVTRKTALAQSAEASTGAVFVVRRSGEETEGAAPGATTRPAGPGLANRMGAAVRPTPTTIADLEGLRAGAALPNAVDGWLAAALEIKKAGFDPETFFSSVAFRNNAYPDVISALLAGQVDVAVLPACLLESIGAQGLADLSHLAVVAERDDRVGPDNVPALACRHSTALYPDVSLLSTGFAPESVVRDVTIAMLTLPTTGQFEWRTNVSHAAVRDLFQALEVGPYAHLRDMSPRAIFSRWKTEILVGLLLLLILVGNELRLHALVRRRTEELRRTMEEKERVAAEAAKTRLELAGFERRSIVQQMSGMIAHEINGPVGAIRTYAAVLKMGEAQNGANGNGAGNEGADKADDPARRIREEALAGIDREAVRIAGIIAGVRRYAKRSGAALKPVDLCRAVRRSVASLAAEMAQQGDAEMELLFGVGGEWGEAKEAKSLSGQNTSAGDGAKAGSDVKSGKNGAKKNGRNGKNGTKGRTDAPAPACAPVIRLPRTKTGGSVEA</sequence>
<reference evidence="5 6" key="1">
    <citation type="submission" date="2011-11" db="EMBL/GenBank/DDBJ databases">
        <authorList>
            <person name="Weinstock G."/>
            <person name="Sodergren E."/>
            <person name="Clifton S."/>
            <person name="Fulton L."/>
            <person name="Fulton B."/>
            <person name="Courtney L."/>
            <person name="Fronick C."/>
            <person name="Harrison M."/>
            <person name="Strong C."/>
            <person name="Farmer C."/>
            <person name="Delahaunty K."/>
            <person name="Markovic C."/>
            <person name="Hall O."/>
            <person name="Minx P."/>
            <person name="Tomlinson C."/>
            <person name="Mitreva M."/>
            <person name="Hou S."/>
            <person name="Chen J."/>
            <person name="Wollam A."/>
            <person name="Pepin K.H."/>
            <person name="Johnson M."/>
            <person name="Bhonagiri V."/>
            <person name="Zhang X."/>
            <person name="Suruliraj S."/>
            <person name="Warren W."/>
            <person name="Chinwalla A."/>
            <person name="Mardis E.R."/>
            <person name="Wilson R.K."/>
        </authorList>
    </citation>
    <scope>NUCLEOTIDE SEQUENCE [LARGE SCALE GENOMIC DNA]</scope>
    <source>
        <strain evidence="5 6">YIT 11816</strain>
    </source>
</reference>
<dbReference type="EC" id="2.7.13.3" evidence="2"/>
<evidence type="ECO:0000256" key="2">
    <source>
        <dbReference type="ARBA" id="ARBA00012438"/>
    </source>
</evidence>
<feature type="domain" description="Signal transduction histidine kinase dimerisation/phosphoacceptor" evidence="4">
    <location>
        <begin position="324"/>
        <end position="410"/>
    </location>
</feature>
<accession>H3KI53</accession>
<comment type="catalytic activity">
    <reaction evidence="1">
        <text>ATP + protein L-histidine = ADP + protein N-phospho-L-histidine.</text>
        <dbReference type="EC" id="2.7.13.3"/>
    </reaction>
</comment>
<dbReference type="Proteomes" id="UP000004956">
    <property type="component" value="Unassembled WGS sequence"/>
</dbReference>
<evidence type="ECO:0000313" key="6">
    <source>
        <dbReference type="Proteomes" id="UP000004956"/>
    </source>
</evidence>
<feature type="region of interest" description="Disordered" evidence="3">
    <location>
        <begin position="455"/>
        <end position="522"/>
    </location>
</feature>
<protein>
    <recommendedName>
        <fullName evidence="2">histidine kinase</fullName>
        <ecNumber evidence="2">2.7.13.3</ecNumber>
    </recommendedName>
</protein>
<dbReference type="GO" id="GO:0000155">
    <property type="term" value="F:phosphorelay sensor kinase activity"/>
    <property type="evidence" value="ECO:0007669"/>
    <property type="project" value="InterPro"/>
</dbReference>
<feature type="non-terminal residue" evidence="5">
    <location>
        <position position="522"/>
    </location>
</feature>
<keyword evidence="5" id="KW-0418">Kinase</keyword>
<gene>
    <name evidence="5" type="ORF">HMPREF9440_02455</name>
</gene>
<dbReference type="SUPFAM" id="SSF53850">
    <property type="entry name" value="Periplasmic binding protein-like II"/>
    <property type="match status" value="1"/>
</dbReference>
<feature type="non-terminal residue" evidence="5">
    <location>
        <position position="1"/>
    </location>
</feature>
<organism evidence="5 6">
    <name type="scientific">Sutterella parvirubra YIT 11816</name>
    <dbReference type="NCBI Taxonomy" id="762967"/>
    <lineage>
        <taxon>Bacteria</taxon>
        <taxon>Pseudomonadati</taxon>
        <taxon>Pseudomonadota</taxon>
        <taxon>Betaproteobacteria</taxon>
        <taxon>Burkholderiales</taxon>
        <taxon>Sutterellaceae</taxon>
        <taxon>Sutterella</taxon>
    </lineage>
</organism>
<dbReference type="AlphaFoldDB" id="H3KI53"/>
<dbReference type="CDD" id="cd00082">
    <property type="entry name" value="HisKA"/>
    <property type="match status" value="1"/>
</dbReference>
<comment type="caution">
    <text evidence="5">The sequence shown here is derived from an EMBL/GenBank/DDBJ whole genome shotgun (WGS) entry which is preliminary data.</text>
</comment>
<dbReference type="STRING" id="762967.HMPREF9440_02455"/>
<evidence type="ECO:0000313" key="5">
    <source>
        <dbReference type="EMBL" id="EHY30205.1"/>
    </source>
</evidence>
<dbReference type="InterPro" id="IPR003661">
    <property type="entry name" value="HisK_dim/P_dom"/>
</dbReference>
<proteinExistence type="predicted"/>
<dbReference type="Gene3D" id="3.40.190.10">
    <property type="entry name" value="Periplasmic binding protein-like II"/>
    <property type="match status" value="1"/>
</dbReference>
<dbReference type="Gene3D" id="1.10.287.130">
    <property type="match status" value="1"/>
</dbReference>
<dbReference type="HOGENOM" id="CLU_531630_0_0_4"/>
<dbReference type="SMART" id="SM00388">
    <property type="entry name" value="HisKA"/>
    <property type="match status" value="1"/>
</dbReference>
<evidence type="ECO:0000259" key="4">
    <source>
        <dbReference type="SMART" id="SM00388"/>
    </source>
</evidence>
<keyword evidence="6" id="KW-1185">Reference proteome</keyword>
<evidence type="ECO:0000256" key="1">
    <source>
        <dbReference type="ARBA" id="ARBA00000085"/>
    </source>
</evidence>
<dbReference type="Pfam" id="PF12974">
    <property type="entry name" value="Phosphonate-bd"/>
    <property type="match status" value="1"/>
</dbReference>
<keyword evidence="5" id="KW-0808">Transferase</keyword>
<evidence type="ECO:0000256" key="3">
    <source>
        <dbReference type="SAM" id="MobiDB-lite"/>
    </source>
</evidence>
<dbReference type="EMBL" id="AFBQ01000376">
    <property type="protein sequence ID" value="EHY30205.1"/>
    <property type="molecule type" value="Genomic_DNA"/>
</dbReference>